<protein>
    <submittedName>
        <fullName evidence="2">Uncharacterized protein</fullName>
    </submittedName>
</protein>
<feature type="chain" id="PRO_5042131792" evidence="1">
    <location>
        <begin position="22"/>
        <end position="311"/>
    </location>
</feature>
<evidence type="ECO:0000313" key="2">
    <source>
        <dbReference type="EMBL" id="KAI1693241.1"/>
    </source>
</evidence>
<accession>A0AAD4QVV3</accession>
<organism evidence="2 3">
    <name type="scientific">Ditylenchus destructor</name>
    <dbReference type="NCBI Taxonomy" id="166010"/>
    <lineage>
        <taxon>Eukaryota</taxon>
        <taxon>Metazoa</taxon>
        <taxon>Ecdysozoa</taxon>
        <taxon>Nematoda</taxon>
        <taxon>Chromadorea</taxon>
        <taxon>Rhabditida</taxon>
        <taxon>Tylenchina</taxon>
        <taxon>Tylenchomorpha</taxon>
        <taxon>Sphaerularioidea</taxon>
        <taxon>Anguinidae</taxon>
        <taxon>Anguininae</taxon>
        <taxon>Ditylenchus</taxon>
    </lineage>
</organism>
<comment type="caution">
    <text evidence="2">The sequence shown here is derived from an EMBL/GenBank/DDBJ whole genome shotgun (WGS) entry which is preliminary data.</text>
</comment>
<reference evidence="2" key="1">
    <citation type="submission" date="2022-01" db="EMBL/GenBank/DDBJ databases">
        <title>Genome Sequence Resource for Two Populations of Ditylenchus destructor, the Migratory Endoparasitic Phytonematode.</title>
        <authorList>
            <person name="Zhang H."/>
            <person name="Lin R."/>
            <person name="Xie B."/>
        </authorList>
    </citation>
    <scope>NUCLEOTIDE SEQUENCE</scope>
    <source>
        <strain evidence="2">BazhouSP</strain>
    </source>
</reference>
<keyword evidence="3" id="KW-1185">Reference proteome</keyword>
<evidence type="ECO:0000256" key="1">
    <source>
        <dbReference type="SAM" id="SignalP"/>
    </source>
</evidence>
<name>A0AAD4QVV3_9BILA</name>
<sequence>MANFPLSLSFLFVSCIAAAISIKVQVHKLVRENNAWKSEPFDETYTLTLENKNDAAELERKVDILLKAHNEKKDPNVLDMFLAFDPSYRGIPQKYVRYRPAHTELLLWGNPPKVFVKMATEVKFTIDDDPTERSVYITANETWATIVFLHIAKELRIKESDIIEMRINDKNGKSVKSGYDDINTKGLKLWVKIIDKMASSALFVLTLLLISIASCEGENITVKVIKMKDDGIRETKVTNTYTFDTEKATQETIDDIFGSVGVTDHKDYRLTLFNPAGKFVIVIHSAVYLNKIENNSTIKVAKNGGKGFGKK</sequence>
<dbReference type="Proteomes" id="UP001201812">
    <property type="component" value="Unassembled WGS sequence"/>
</dbReference>
<gene>
    <name evidence="2" type="ORF">DdX_20770</name>
</gene>
<keyword evidence="1" id="KW-0732">Signal</keyword>
<dbReference type="EMBL" id="JAKKPZ010000657">
    <property type="protein sequence ID" value="KAI1693241.1"/>
    <property type="molecule type" value="Genomic_DNA"/>
</dbReference>
<proteinExistence type="predicted"/>
<feature type="signal peptide" evidence="1">
    <location>
        <begin position="1"/>
        <end position="21"/>
    </location>
</feature>
<evidence type="ECO:0000313" key="3">
    <source>
        <dbReference type="Proteomes" id="UP001201812"/>
    </source>
</evidence>
<dbReference type="AlphaFoldDB" id="A0AAD4QVV3"/>